<dbReference type="OrthoDB" id="1735926at2759"/>
<dbReference type="eggNOG" id="KOG1172">
    <property type="taxonomic scope" value="Eukaryota"/>
</dbReference>
<reference evidence="8 9" key="1">
    <citation type="journal article" date="2008" name="Nature">
        <title>The Phaeodactylum genome reveals the evolutionary history of diatom genomes.</title>
        <authorList>
            <person name="Bowler C."/>
            <person name="Allen A.E."/>
            <person name="Badger J.H."/>
            <person name="Grimwood J."/>
            <person name="Jabbari K."/>
            <person name="Kuo A."/>
            <person name="Maheswari U."/>
            <person name="Martens C."/>
            <person name="Maumus F."/>
            <person name="Otillar R.P."/>
            <person name="Rayko E."/>
            <person name="Salamov A."/>
            <person name="Vandepoele K."/>
            <person name="Beszteri B."/>
            <person name="Gruber A."/>
            <person name="Heijde M."/>
            <person name="Katinka M."/>
            <person name="Mock T."/>
            <person name="Valentin K."/>
            <person name="Verret F."/>
            <person name="Berges J.A."/>
            <person name="Brownlee C."/>
            <person name="Cadoret J.P."/>
            <person name="Chiovitti A."/>
            <person name="Choi C.J."/>
            <person name="Coesel S."/>
            <person name="De Martino A."/>
            <person name="Detter J.C."/>
            <person name="Durkin C."/>
            <person name="Falciatore A."/>
            <person name="Fournet J."/>
            <person name="Haruta M."/>
            <person name="Huysman M.J."/>
            <person name="Jenkins B.D."/>
            <person name="Jiroutova K."/>
            <person name="Jorgensen R.E."/>
            <person name="Joubert Y."/>
            <person name="Kaplan A."/>
            <person name="Kroger N."/>
            <person name="Kroth P.G."/>
            <person name="La Roche J."/>
            <person name="Lindquist E."/>
            <person name="Lommer M."/>
            <person name="Martin-Jezequel V."/>
            <person name="Lopez P.J."/>
            <person name="Lucas S."/>
            <person name="Mangogna M."/>
            <person name="McGinnis K."/>
            <person name="Medlin L.K."/>
            <person name="Montsant A."/>
            <person name="Oudot-Le Secq M.P."/>
            <person name="Napoli C."/>
            <person name="Obornik M."/>
            <person name="Parker M.S."/>
            <person name="Petit J.L."/>
            <person name="Porcel B.M."/>
            <person name="Poulsen N."/>
            <person name="Robison M."/>
            <person name="Rychlewski L."/>
            <person name="Rynearson T.A."/>
            <person name="Schmutz J."/>
            <person name="Shapiro H."/>
            <person name="Siaut M."/>
            <person name="Stanley M."/>
            <person name="Sussman M.R."/>
            <person name="Taylor A.R."/>
            <person name="Vardi A."/>
            <person name="von Dassow P."/>
            <person name="Vyverman W."/>
            <person name="Willis A."/>
            <person name="Wyrwicz L.S."/>
            <person name="Rokhsar D.S."/>
            <person name="Weissenbach J."/>
            <person name="Armbrust E.V."/>
            <person name="Green B.R."/>
            <person name="Van de Peer Y."/>
            <person name="Grigoriev I.V."/>
        </authorList>
    </citation>
    <scope>NUCLEOTIDE SEQUENCE [LARGE SCALE GENOMIC DNA]</scope>
    <source>
        <strain evidence="8 9">CCAP 1055/1</strain>
    </source>
</reference>
<keyword evidence="3 6" id="KW-1133">Transmembrane helix</keyword>
<dbReference type="KEGG" id="pti:PHATRDRAFT_43194"/>
<keyword evidence="9" id="KW-1185">Reference proteome</keyword>
<name>B7FQY4_PHATC</name>
<dbReference type="Gene3D" id="1.10.287.570">
    <property type="entry name" value="Helical hairpin bin"/>
    <property type="match status" value="1"/>
</dbReference>
<evidence type="ECO:0000256" key="6">
    <source>
        <dbReference type="SAM" id="Phobius"/>
    </source>
</evidence>
<keyword evidence="4 6" id="KW-0472">Membrane</keyword>
<dbReference type="GO" id="GO:0006820">
    <property type="term" value="P:monoatomic anion transport"/>
    <property type="evidence" value="ECO:0007669"/>
    <property type="project" value="InterPro"/>
</dbReference>
<feature type="transmembrane region" description="Helical" evidence="6">
    <location>
        <begin position="193"/>
        <end position="215"/>
    </location>
</feature>
<evidence type="ECO:0000313" key="8">
    <source>
        <dbReference type="EMBL" id="EEC51950.1"/>
    </source>
</evidence>
<dbReference type="Pfam" id="PF00955">
    <property type="entry name" value="HCO3_cotransp"/>
    <property type="match status" value="2"/>
</dbReference>
<feature type="transmembrane region" description="Helical" evidence="6">
    <location>
        <begin position="340"/>
        <end position="363"/>
    </location>
</feature>
<sequence length="660" mass="73646">MKQSSKRHRKDGALQHTVLWIGILSAFCTTGSAFTSSALGRTKPSSLHLVPGSAAVLNLGRRPGKRSNYLRLSLPADRRTSVGSSKNKDNTDSTNNDATQSIEGTKEDVKEKIQFSPSYLEQIDRMRGYRRKRQWKRVLEEYSNGNSTETTAQKHAKNLFDTIVSQEMRDDIRRRKKVYWSDWEDGFKNKRKVIPAILFLYFACLSPAVSFGTIASEITQGSIGIVEFLLSSGLSGMAYAMMCGQPMAFIAPTGLTLAFISGLYRFCMVKALPFFPIYAWVGLWTSFFFVLLGLGGSSQLIRFCTRFTDEVFNALLSVNFIYEAVASLKRNFDLADPMNLTMPFVSLAMALSTFWCTAKVAAFESSKYLNQKIRSIVKDFGPVTIFILMSIFNQRAWMKKFKVPTLTVPSSFQLSGGRNFLINLNAIPLNIKLACVLPAILLTSLFFMDQNISVRVVNNPDNKLKKGAAYNLDMVALGLITSCLSLVGLPWMCGATVQSLNHVRALTETRFNERTGEPEIIGVTETRVTGFAVHALICSTLAILPLLRFVPIPVVAGVFLFLGRKLMSGNSFLQRIRDCFVEKSRLPADHPIRYIGRKKTNIFTVTQIGCLGGLWFFKQNSTTAIFFPSVIGLLMLIRAFVLPKVFTEDELIDLGDPSPN</sequence>
<dbReference type="PRINTS" id="PR01231">
    <property type="entry name" value="HCO3TRNSPORT"/>
</dbReference>
<dbReference type="PaxDb" id="2850-Phatr43194"/>
<evidence type="ECO:0000259" key="7">
    <source>
        <dbReference type="Pfam" id="PF00955"/>
    </source>
</evidence>
<evidence type="ECO:0000256" key="1">
    <source>
        <dbReference type="ARBA" id="ARBA00004141"/>
    </source>
</evidence>
<feature type="transmembrane region" description="Helical" evidence="6">
    <location>
        <begin position="375"/>
        <end position="392"/>
    </location>
</feature>
<dbReference type="Proteomes" id="UP000000759">
    <property type="component" value="Chromosome 1"/>
</dbReference>
<feature type="domain" description="Bicarbonate transporter-like transmembrane" evidence="7">
    <location>
        <begin position="342"/>
        <end position="654"/>
    </location>
</feature>
<gene>
    <name evidence="8" type="primary">SLC4A_2</name>
    <name evidence="8" type="ORF">PHATRDRAFT_43194</name>
</gene>
<dbReference type="GO" id="GO:0050801">
    <property type="term" value="P:monoatomic ion homeostasis"/>
    <property type="evidence" value="ECO:0007669"/>
    <property type="project" value="TreeGrafter"/>
</dbReference>
<accession>B7FQY4</accession>
<dbReference type="SMR" id="B7FQY4"/>
<dbReference type="RefSeq" id="XP_002177487.1">
    <property type="nucleotide sequence ID" value="XM_002177451.1"/>
</dbReference>
<evidence type="ECO:0000256" key="5">
    <source>
        <dbReference type="SAM" id="MobiDB-lite"/>
    </source>
</evidence>
<dbReference type="InterPro" id="IPR003020">
    <property type="entry name" value="HCO3_transpt_euk"/>
</dbReference>
<feature type="region of interest" description="Disordered" evidence="5">
    <location>
        <begin position="67"/>
        <end position="108"/>
    </location>
</feature>
<protein>
    <recommendedName>
        <fullName evidence="7">Bicarbonate transporter-like transmembrane domain-containing protein</fullName>
    </recommendedName>
</protein>
<feature type="transmembrane region" description="Helical" evidence="6">
    <location>
        <begin position="429"/>
        <end position="448"/>
    </location>
</feature>
<feature type="transmembrane region" description="Helical" evidence="6">
    <location>
        <begin position="623"/>
        <end position="641"/>
    </location>
</feature>
<dbReference type="OMA" id="TVIKEMM"/>
<organism evidence="8 9">
    <name type="scientific">Phaeodactylum tricornutum (strain CCAP 1055/1)</name>
    <dbReference type="NCBI Taxonomy" id="556484"/>
    <lineage>
        <taxon>Eukaryota</taxon>
        <taxon>Sar</taxon>
        <taxon>Stramenopiles</taxon>
        <taxon>Ochrophyta</taxon>
        <taxon>Bacillariophyta</taxon>
        <taxon>Bacillariophyceae</taxon>
        <taxon>Bacillariophycidae</taxon>
        <taxon>Naviculales</taxon>
        <taxon>Phaeodactylaceae</taxon>
        <taxon>Phaeodactylum</taxon>
    </lineage>
</organism>
<comment type="subcellular location">
    <subcellularLocation>
        <location evidence="1">Membrane</location>
        <topology evidence="1">Multi-pass membrane protein</topology>
    </subcellularLocation>
</comment>
<feature type="transmembrane region" description="Helical" evidence="6">
    <location>
        <begin position="277"/>
        <end position="295"/>
    </location>
</feature>
<feature type="transmembrane region" description="Helical" evidence="6">
    <location>
        <begin position="469"/>
        <end position="492"/>
    </location>
</feature>
<dbReference type="HOGENOM" id="CLU_002289_6_4_1"/>
<feature type="domain" description="Bicarbonate transporter-like transmembrane" evidence="7">
    <location>
        <begin position="166"/>
        <end position="332"/>
    </location>
</feature>
<dbReference type="GO" id="GO:0005452">
    <property type="term" value="F:solute:inorganic anion antiporter activity"/>
    <property type="evidence" value="ECO:0007669"/>
    <property type="project" value="InterPro"/>
</dbReference>
<evidence type="ECO:0000313" key="9">
    <source>
        <dbReference type="Proteomes" id="UP000000759"/>
    </source>
</evidence>
<evidence type="ECO:0000256" key="4">
    <source>
        <dbReference type="ARBA" id="ARBA00023136"/>
    </source>
</evidence>
<dbReference type="EMBL" id="CM000605">
    <property type="protein sequence ID" value="EEC51950.1"/>
    <property type="molecule type" value="Genomic_DNA"/>
</dbReference>
<proteinExistence type="predicted"/>
<feature type="compositionally biased region" description="Basic and acidic residues" evidence="5">
    <location>
        <begin position="76"/>
        <end position="91"/>
    </location>
</feature>
<dbReference type="AlphaFoldDB" id="B7FQY4"/>
<dbReference type="GeneID" id="7196566"/>
<dbReference type="InterPro" id="IPR011531">
    <property type="entry name" value="HCO3_transpt-like_TM_dom"/>
</dbReference>
<keyword evidence="2 6" id="KW-0812">Transmembrane</keyword>
<dbReference type="GO" id="GO:0005886">
    <property type="term" value="C:plasma membrane"/>
    <property type="evidence" value="ECO:0007669"/>
    <property type="project" value="TreeGrafter"/>
</dbReference>
<evidence type="ECO:0000256" key="2">
    <source>
        <dbReference type="ARBA" id="ARBA00022692"/>
    </source>
</evidence>
<feature type="transmembrane region" description="Helical" evidence="6">
    <location>
        <begin position="531"/>
        <end position="562"/>
    </location>
</feature>
<reference evidence="9" key="2">
    <citation type="submission" date="2008-08" db="EMBL/GenBank/DDBJ databases">
        <authorList>
            <consortium name="Diatom Consortium"/>
            <person name="Grigoriev I."/>
            <person name="Grimwood J."/>
            <person name="Kuo A."/>
            <person name="Otillar R.P."/>
            <person name="Salamov A."/>
            <person name="Detter J.C."/>
            <person name="Lindquist E."/>
            <person name="Shapiro H."/>
            <person name="Lucas S."/>
            <person name="Glavina del Rio T."/>
            <person name="Pitluck S."/>
            <person name="Rokhsar D."/>
            <person name="Bowler C."/>
        </authorList>
    </citation>
    <scope>GENOME REANNOTATION</scope>
    <source>
        <strain evidence="9">CCAP 1055/1</strain>
    </source>
</reference>
<dbReference type="InParanoid" id="B7FQY4"/>
<feature type="transmembrane region" description="Helical" evidence="6">
    <location>
        <begin position="247"/>
        <end position="265"/>
    </location>
</feature>
<dbReference type="PANTHER" id="PTHR11453:SF127">
    <property type="entry name" value="SOLUTE CARRIER FAMILY 4 MEMBER 11"/>
    <property type="match status" value="1"/>
</dbReference>
<evidence type="ECO:0000256" key="3">
    <source>
        <dbReference type="ARBA" id="ARBA00022989"/>
    </source>
</evidence>
<dbReference type="PANTHER" id="PTHR11453">
    <property type="entry name" value="ANION EXCHANGE PROTEIN"/>
    <property type="match status" value="1"/>
</dbReference>